<dbReference type="AlphaFoldDB" id="D2Z3A2"/>
<keyword evidence="4 6" id="KW-0808">Transferase</keyword>
<name>D2Z3A2_9BACT</name>
<dbReference type="Proteomes" id="UP000006427">
    <property type="component" value="Unassembled WGS sequence"/>
</dbReference>
<feature type="binding site" evidence="6">
    <location>
        <position position="80"/>
    </location>
    <ligand>
        <name>S-adenosyl-L-methionine</name>
        <dbReference type="ChEBI" id="CHEBI:59789"/>
    </ligand>
</feature>
<keyword evidence="6" id="KW-0963">Cytoplasm</keyword>
<dbReference type="GO" id="GO:0071424">
    <property type="term" value="F:rRNA (cytosine-N4-)-methyltransferase activity"/>
    <property type="evidence" value="ECO:0007669"/>
    <property type="project" value="UniProtKB-UniRule"/>
</dbReference>
<dbReference type="SUPFAM" id="SSF53335">
    <property type="entry name" value="S-adenosyl-L-methionine-dependent methyltransferases"/>
    <property type="match status" value="1"/>
</dbReference>
<comment type="catalytic activity">
    <reaction evidence="6">
        <text>cytidine(1402) in 16S rRNA + S-adenosyl-L-methionine = N(4)-methylcytidine(1402) in 16S rRNA + S-adenosyl-L-homocysteine + H(+)</text>
        <dbReference type="Rhea" id="RHEA:42928"/>
        <dbReference type="Rhea" id="RHEA-COMP:10286"/>
        <dbReference type="Rhea" id="RHEA-COMP:10287"/>
        <dbReference type="ChEBI" id="CHEBI:15378"/>
        <dbReference type="ChEBI" id="CHEBI:57856"/>
        <dbReference type="ChEBI" id="CHEBI:59789"/>
        <dbReference type="ChEBI" id="CHEBI:74506"/>
        <dbReference type="ChEBI" id="CHEBI:82748"/>
        <dbReference type="EC" id="2.1.1.199"/>
    </reaction>
</comment>
<dbReference type="PANTHER" id="PTHR11265">
    <property type="entry name" value="S-ADENOSYL-METHYLTRANSFERASE MRAW"/>
    <property type="match status" value="1"/>
</dbReference>
<comment type="similarity">
    <text evidence="1 6">Belongs to the methyltransferase superfamily. RsmH family.</text>
</comment>
<evidence type="ECO:0000256" key="6">
    <source>
        <dbReference type="HAMAP-Rule" id="MF_01007"/>
    </source>
</evidence>
<dbReference type="GO" id="GO:0005737">
    <property type="term" value="C:cytoplasm"/>
    <property type="evidence" value="ECO:0007669"/>
    <property type="project" value="UniProtKB-SubCell"/>
</dbReference>
<sequence length="332" mass="36511">MKVEHVPVMLEEVLEYLKKTGSSGPIVDATLGLGGYSEAILARIEGVNVFGIDRDPQALTMASERLSPFGKRFIPIKGNFSDLKGLLEDIDGIPVGGVVFDLGVSNMQISLPERGFSFRENGPLDMRMNHEDGGESAADMVRELTAPELSEIFRKYGEERFAWPIAKSIVRYREKSGPIEDTDTLVEVIRKALPAPVMRKAKGHPARKVFQALRIAVNKEMDALDEGLNSALEVISPGGVVVVVSYHSLEDRIVKWKFRGWKDQGEGTILTKKALVPSDLEIENNTKSRSAKLRAFAKGQTYTGGLSCFSKINSEKTVIDLTTSVSEGKKSR</sequence>
<evidence type="ECO:0000313" key="7">
    <source>
        <dbReference type="EMBL" id="EFC92142.1"/>
    </source>
</evidence>
<keyword evidence="5 6" id="KW-0949">S-adenosyl-L-methionine</keyword>
<feature type="binding site" evidence="6">
    <location>
        <begin position="34"/>
        <end position="36"/>
    </location>
    <ligand>
        <name>S-adenosyl-L-methionine</name>
        <dbReference type="ChEBI" id="CHEBI:59789"/>
    </ligand>
</feature>
<dbReference type="PaxDb" id="469381-Dpep_2120"/>
<dbReference type="HAMAP" id="MF_01007">
    <property type="entry name" value="16SrRNA_methyltr_H"/>
    <property type="match status" value="1"/>
</dbReference>
<keyword evidence="2 6" id="KW-0698">rRNA processing</keyword>
<proteinExistence type="inferred from homology"/>
<dbReference type="Gene3D" id="1.10.150.170">
    <property type="entry name" value="Putative methyltransferase TM0872, insert domain"/>
    <property type="match status" value="1"/>
</dbReference>
<reference evidence="7 8" key="1">
    <citation type="journal article" date="2010" name="Stand. Genomic Sci.">
        <title>Permanent draft genome sequence of Dethiosulfovibrio peptidovorans type strain (SEBR 4207).</title>
        <authorList>
            <person name="Labutti K."/>
            <person name="Mayilraj S."/>
            <person name="Clum A."/>
            <person name="Lucas S."/>
            <person name="Glavina Del Rio T."/>
            <person name="Nolan M."/>
            <person name="Tice H."/>
            <person name="Cheng J.F."/>
            <person name="Pitluck S."/>
            <person name="Liolios K."/>
            <person name="Ivanova N."/>
            <person name="Mavromatis K."/>
            <person name="Mikhailova N."/>
            <person name="Pati A."/>
            <person name="Goodwin L."/>
            <person name="Chen A."/>
            <person name="Palaniappan K."/>
            <person name="Land M."/>
            <person name="Hauser L."/>
            <person name="Chang Y.J."/>
            <person name="Jeffries C.D."/>
            <person name="Rohde M."/>
            <person name="Spring S."/>
            <person name="Goker M."/>
            <person name="Woyke T."/>
            <person name="Bristow J."/>
            <person name="Eisen J.A."/>
            <person name="Markowitz V."/>
            <person name="Hugenholtz P."/>
            <person name="Kyrpides N.C."/>
            <person name="Klenk H.P."/>
            <person name="Lapidus A."/>
        </authorList>
    </citation>
    <scope>NUCLEOTIDE SEQUENCE [LARGE SCALE GENOMIC DNA]</scope>
    <source>
        <strain evidence="7 8">DSM 11002</strain>
    </source>
</reference>
<dbReference type="EC" id="2.1.1.199" evidence="6"/>
<dbReference type="RefSeq" id="WP_005661999.1">
    <property type="nucleotide sequence ID" value="NZ_ABTR02000001.1"/>
</dbReference>
<dbReference type="SUPFAM" id="SSF81799">
    <property type="entry name" value="Putative methyltransferase TM0872, insert domain"/>
    <property type="match status" value="1"/>
</dbReference>
<organism evidence="7 8">
    <name type="scientific">Dethiosulfovibrio peptidovorans DSM 11002</name>
    <dbReference type="NCBI Taxonomy" id="469381"/>
    <lineage>
        <taxon>Bacteria</taxon>
        <taxon>Thermotogati</taxon>
        <taxon>Synergistota</taxon>
        <taxon>Synergistia</taxon>
        <taxon>Synergistales</taxon>
        <taxon>Dethiosulfovibrionaceae</taxon>
        <taxon>Dethiosulfovibrio</taxon>
    </lineage>
</organism>
<gene>
    <name evidence="6" type="primary">rsmH</name>
    <name evidence="7" type="ORF">Dpep_2120</name>
</gene>
<feature type="binding site" evidence="6">
    <location>
        <position position="53"/>
    </location>
    <ligand>
        <name>S-adenosyl-L-methionine</name>
        <dbReference type="ChEBI" id="CHEBI:59789"/>
    </ligand>
</feature>
<protein>
    <recommendedName>
        <fullName evidence="6">Ribosomal RNA small subunit methyltransferase H</fullName>
        <ecNumber evidence="6">2.1.1.199</ecNumber>
    </recommendedName>
    <alternativeName>
        <fullName evidence="6">16S rRNA m(4)C1402 methyltransferase</fullName>
    </alternativeName>
    <alternativeName>
        <fullName evidence="6">rRNA (cytosine-N(4)-)-methyltransferase RsmH</fullName>
    </alternativeName>
</protein>
<dbReference type="eggNOG" id="COG0275">
    <property type="taxonomic scope" value="Bacteria"/>
</dbReference>
<accession>D2Z3A2</accession>
<dbReference type="Pfam" id="PF01795">
    <property type="entry name" value="Methyltransf_5"/>
    <property type="match status" value="1"/>
</dbReference>
<evidence type="ECO:0000256" key="4">
    <source>
        <dbReference type="ARBA" id="ARBA00022679"/>
    </source>
</evidence>
<keyword evidence="8" id="KW-1185">Reference proteome</keyword>
<evidence type="ECO:0000256" key="5">
    <source>
        <dbReference type="ARBA" id="ARBA00022691"/>
    </source>
</evidence>
<dbReference type="PIRSF" id="PIRSF004486">
    <property type="entry name" value="MraW"/>
    <property type="match status" value="1"/>
</dbReference>
<dbReference type="STRING" id="469381.Dpep_2120"/>
<dbReference type="GO" id="GO:0070475">
    <property type="term" value="P:rRNA base methylation"/>
    <property type="evidence" value="ECO:0007669"/>
    <property type="project" value="UniProtKB-UniRule"/>
</dbReference>
<dbReference type="EMBL" id="ABTR02000001">
    <property type="protein sequence ID" value="EFC92142.1"/>
    <property type="molecule type" value="Genomic_DNA"/>
</dbReference>
<evidence type="ECO:0000313" key="8">
    <source>
        <dbReference type="Proteomes" id="UP000006427"/>
    </source>
</evidence>
<comment type="subcellular location">
    <subcellularLocation>
        <location evidence="6">Cytoplasm</location>
    </subcellularLocation>
</comment>
<evidence type="ECO:0000256" key="1">
    <source>
        <dbReference type="ARBA" id="ARBA00010396"/>
    </source>
</evidence>
<dbReference type="InterPro" id="IPR002903">
    <property type="entry name" value="RsmH"/>
</dbReference>
<dbReference type="NCBIfam" id="TIGR00006">
    <property type="entry name" value="16S rRNA (cytosine(1402)-N(4))-methyltransferase RsmH"/>
    <property type="match status" value="1"/>
</dbReference>
<dbReference type="InterPro" id="IPR029063">
    <property type="entry name" value="SAM-dependent_MTases_sf"/>
</dbReference>
<dbReference type="PANTHER" id="PTHR11265:SF0">
    <property type="entry name" value="12S RRNA N4-METHYLCYTIDINE METHYLTRANSFERASE"/>
    <property type="match status" value="1"/>
</dbReference>
<evidence type="ECO:0000256" key="3">
    <source>
        <dbReference type="ARBA" id="ARBA00022603"/>
    </source>
</evidence>
<dbReference type="InterPro" id="IPR023397">
    <property type="entry name" value="SAM-dep_MeTrfase_MraW_recog"/>
</dbReference>
<feature type="binding site" evidence="6">
    <location>
        <position position="101"/>
    </location>
    <ligand>
        <name>S-adenosyl-L-methionine</name>
        <dbReference type="ChEBI" id="CHEBI:59789"/>
    </ligand>
</feature>
<keyword evidence="3 6" id="KW-0489">Methyltransferase</keyword>
<feature type="binding site" evidence="6">
    <location>
        <position position="108"/>
    </location>
    <ligand>
        <name>S-adenosyl-L-methionine</name>
        <dbReference type="ChEBI" id="CHEBI:59789"/>
    </ligand>
</feature>
<dbReference type="Gene3D" id="3.40.50.150">
    <property type="entry name" value="Vaccinia Virus protein VP39"/>
    <property type="match status" value="1"/>
</dbReference>
<evidence type="ECO:0000256" key="2">
    <source>
        <dbReference type="ARBA" id="ARBA00022552"/>
    </source>
</evidence>
<comment type="function">
    <text evidence="6">Specifically methylates the N4 position of cytidine in position 1402 (C1402) of 16S rRNA.</text>
</comment>
<comment type="caution">
    <text evidence="7">The sequence shown here is derived from an EMBL/GenBank/DDBJ whole genome shotgun (WGS) entry which is preliminary data.</text>
</comment>